<evidence type="ECO:0000256" key="1">
    <source>
        <dbReference type="ARBA" id="ARBA00009431"/>
    </source>
</evidence>
<dbReference type="PANTHER" id="PTHR11802:SF480">
    <property type="entry name" value="CARBOXYPEPTIDASE"/>
    <property type="match status" value="1"/>
</dbReference>
<name>A0A914ENT3_9BILA</name>
<evidence type="ECO:0000313" key="5">
    <source>
        <dbReference type="WBParaSite" id="ACRNAN_scaffold9844.g24682.t1"/>
    </source>
</evidence>
<evidence type="ECO:0000256" key="3">
    <source>
        <dbReference type="SAM" id="MobiDB-lite"/>
    </source>
</evidence>
<keyword evidence="2" id="KW-0645">Protease</keyword>
<dbReference type="GO" id="GO:0004185">
    <property type="term" value="F:serine-type carboxypeptidase activity"/>
    <property type="evidence" value="ECO:0007669"/>
    <property type="project" value="UniProtKB-UniRule"/>
</dbReference>
<feature type="compositionally biased region" description="Low complexity" evidence="3">
    <location>
        <begin position="928"/>
        <end position="1009"/>
    </location>
</feature>
<feature type="compositionally biased region" description="Polar residues" evidence="3">
    <location>
        <begin position="1010"/>
        <end position="1027"/>
    </location>
</feature>
<accession>A0A914ENT3</accession>
<keyword evidence="2" id="KW-0121">Carboxypeptidase</keyword>
<dbReference type="PROSITE" id="PS00131">
    <property type="entry name" value="CARBOXYPEPT_SER_SER"/>
    <property type="match status" value="1"/>
</dbReference>
<proteinExistence type="inferred from homology"/>
<evidence type="ECO:0000256" key="2">
    <source>
        <dbReference type="RuleBase" id="RU361156"/>
    </source>
</evidence>
<dbReference type="PROSITE" id="PS00560">
    <property type="entry name" value="CARBOXYPEPT_SER_HIS"/>
    <property type="match status" value="1"/>
</dbReference>
<dbReference type="InterPro" id="IPR018202">
    <property type="entry name" value="Ser_caboxypep_ser_AS"/>
</dbReference>
<feature type="compositionally biased region" description="Low complexity" evidence="3">
    <location>
        <begin position="1028"/>
        <end position="1078"/>
    </location>
</feature>
<feature type="region of interest" description="Disordered" evidence="3">
    <location>
        <begin position="864"/>
        <end position="1088"/>
    </location>
</feature>
<dbReference type="PRINTS" id="PR00724">
    <property type="entry name" value="CRBOXYPTASEC"/>
</dbReference>
<dbReference type="SUPFAM" id="SSF53474">
    <property type="entry name" value="alpha/beta-Hydrolases"/>
    <property type="match status" value="2"/>
</dbReference>
<feature type="compositionally biased region" description="Low complexity" evidence="3">
    <location>
        <begin position="867"/>
        <end position="904"/>
    </location>
</feature>
<dbReference type="InterPro" id="IPR033124">
    <property type="entry name" value="Ser_caboxypep_his_AS"/>
</dbReference>
<dbReference type="InterPro" id="IPR029058">
    <property type="entry name" value="AB_hydrolase_fold"/>
</dbReference>
<keyword evidence="2" id="KW-0378">Hydrolase</keyword>
<dbReference type="AlphaFoldDB" id="A0A914ENT3"/>
<dbReference type="Gene3D" id="3.40.50.1820">
    <property type="entry name" value="alpha/beta hydrolase"/>
    <property type="match status" value="2"/>
</dbReference>
<dbReference type="WBParaSite" id="ACRNAN_scaffold9844.g24682.t1">
    <property type="protein sequence ID" value="ACRNAN_scaffold9844.g24682.t1"/>
    <property type="gene ID" value="ACRNAN_scaffold9844.g24682"/>
</dbReference>
<dbReference type="PANTHER" id="PTHR11802">
    <property type="entry name" value="SERINE PROTEASE FAMILY S10 SERINE CARBOXYPEPTIDASE"/>
    <property type="match status" value="1"/>
</dbReference>
<keyword evidence="4" id="KW-1185">Reference proteome</keyword>
<dbReference type="Pfam" id="PF00450">
    <property type="entry name" value="Peptidase_S10"/>
    <property type="match status" value="2"/>
</dbReference>
<dbReference type="InterPro" id="IPR001563">
    <property type="entry name" value="Peptidase_S10"/>
</dbReference>
<dbReference type="EC" id="3.4.16.-" evidence="2"/>
<evidence type="ECO:0000313" key="4">
    <source>
        <dbReference type="Proteomes" id="UP000887540"/>
    </source>
</evidence>
<dbReference type="GO" id="GO:0006508">
    <property type="term" value="P:proteolysis"/>
    <property type="evidence" value="ECO:0007669"/>
    <property type="project" value="UniProtKB-KW"/>
</dbReference>
<sequence length="1108" mass="121747">NENLTYINFTGVAIGNGELSEIQQVNSAAMLLYFRGLYDLPMYKALSDCCPNTTNINGYFAPCDLTQYVYLDTAGNVFACNKSMTQCNTTEWTNADFKCGQLVEELGFDLVWGTLNDVYNTYQDCYDPPYPPPQSFATNQRRSKRSAGYNIPGTILSNNYVFEDHAKFVNKDSTDPFGGAYCYQDYISPGDSTSAYLNRPEVQAALHVNIANVTWSDCNDDINANYVQQHHDTAPVFDSIFKSKYPLRFLIYNGDVDMACQFMGDQWFIENLAYQYAMMSTTARTFWTFTLPDENITFNPRIAGYLKSFNYQNQVTFDQVTVKGGGHFVPLDRPGPALQMIYNFVYQRPYNATLPPDLVVPLPLLSSATDVPVAPPSPKELAKVYDLPGLTFTPNFNHHSGYLNGNVSGNYLHYWLVESQGDPDNDPLVLWLQGGPGCSAIGGFLTEHGPFHPNPDGTTLFENIYSWNKAANILYLESPRAVGWSFQDTTINNDTTWDDDKSANDVAWAMIQFFEQYSEYQGREFYIAGESYGGVFVPSTTALFMKLLDTGIMNPSVINLQGMSVGNGFISMKWDINSLADYMYAHGLYGKSEWDALRKCCLPQNTTYCDLTSYLYPDGTSKGSVCGDLTQFMTEYRQWMSGYDPYNIYQDCYGYTTSSFGGAEDKLHHMKKHVEENARHYAKGGYTAAFVDQFARMNYGSTDSNGGFQCYMTNAATSYLNQAHVRDALHIPDYVQDWTFCSNEVGSNYNSIYNADVNVDMTPVFEEIIDSYYVQNVLKAPFRIIIYNGDADLACGMMQAEYFVENFISENPVSHVVQNRTEWFYKIPGASGQAEATAGFVKQFNLGGRVTLDLLTVSNPQATVPKTTITPIPITSSTTTQSPQSNGSTTTKEGSPNPSASTSPHTPPPTLSTTAKQTESSKTTATIVSSSHSTVPSSTPSQTQPTPSSNPNASTSPHTSPPTLSTTAIESSSHSPLPSSTSSQTQPTPSSNPSASTSPHTPPTLSTTAKQTESSKTTATIVPSSQSPVPSNTPNQTQTTPSSNSSASTSPHIPPTLSTTATVSSSHSTVTSNTSSQTQPPPNPTKTGTTISISLSLLITNLMFLLIQ</sequence>
<feature type="compositionally biased region" description="Polar residues" evidence="3">
    <location>
        <begin position="915"/>
        <end position="927"/>
    </location>
</feature>
<dbReference type="FunFam" id="3.40.50.1820:FF:000222">
    <property type="entry name" value="Carboxypeptidase"/>
    <property type="match status" value="1"/>
</dbReference>
<dbReference type="Proteomes" id="UP000887540">
    <property type="component" value="Unplaced"/>
</dbReference>
<organism evidence="4 5">
    <name type="scientific">Acrobeloides nanus</name>
    <dbReference type="NCBI Taxonomy" id="290746"/>
    <lineage>
        <taxon>Eukaryota</taxon>
        <taxon>Metazoa</taxon>
        <taxon>Ecdysozoa</taxon>
        <taxon>Nematoda</taxon>
        <taxon>Chromadorea</taxon>
        <taxon>Rhabditida</taxon>
        <taxon>Tylenchina</taxon>
        <taxon>Cephalobomorpha</taxon>
        <taxon>Cephaloboidea</taxon>
        <taxon>Cephalobidae</taxon>
        <taxon>Acrobeloides</taxon>
    </lineage>
</organism>
<comment type="similarity">
    <text evidence="1 2">Belongs to the peptidase S10 family.</text>
</comment>
<protein>
    <recommendedName>
        <fullName evidence="2">Carboxypeptidase</fullName>
        <ecNumber evidence="2">3.4.16.-</ecNumber>
    </recommendedName>
</protein>
<reference evidence="5" key="1">
    <citation type="submission" date="2022-11" db="UniProtKB">
        <authorList>
            <consortium name="WormBaseParasite"/>
        </authorList>
    </citation>
    <scope>IDENTIFICATION</scope>
</reference>